<dbReference type="EMBL" id="JAWZYT010000500">
    <property type="protein sequence ID" value="KAK4322806.1"/>
    <property type="molecule type" value="Genomic_DNA"/>
</dbReference>
<gene>
    <name evidence="1" type="ORF">Pmani_006472</name>
</gene>
<accession>A0AAE1UJK4</accession>
<sequence length="127" mass="14540">MGLVNLADMLISLYLTAQKSTMWYLPMFGQLVDMSVVNAWLKYRRDKRLLDNGKPKSHCVFRSEIAFSLPRAGRPARRGRPSSAEVPQPAKKIMRAVAQRTTDVRYDNIDHWPIHADKGRCRLCPKG</sequence>
<comment type="caution">
    <text evidence="1">The sequence shown here is derived from an EMBL/GenBank/DDBJ whole genome shotgun (WGS) entry which is preliminary data.</text>
</comment>
<name>A0AAE1UJK4_9EUCA</name>
<dbReference type="Proteomes" id="UP001292094">
    <property type="component" value="Unassembled WGS sequence"/>
</dbReference>
<dbReference type="PANTHER" id="PTHR47272">
    <property type="entry name" value="DDE_TNP_1_7 DOMAIN-CONTAINING PROTEIN"/>
    <property type="match status" value="1"/>
</dbReference>
<protein>
    <submittedName>
        <fullName evidence="1">Uncharacterized protein</fullName>
    </submittedName>
</protein>
<keyword evidence="2" id="KW-1185">Reference proteome</keyword>
<dbReference type="PANTHER" id="PTHR47272:SF1">
    <property type="entry name" value="PIGGYBAC TRANSPOSABLE ELEMENT-DERIVED PROTEIN 3-LIKE"/>
    <property type="match status" value="1"/>
</dbReference>
<evidence type="ECO:0000313" key="2">
    <source>
        <dbReference type="Proteomes" id="UP001292094"/>
    </source>
</evidence>
<dbReference type="AlphaFoldDB" id="A0AAE1UJK4"/>
<evidence type="ECO:0000313" key="1">
    <source>
        <dbReference type="EMBL" id="KAK4322806.1"/>
    </source>
</evidence>
<reference evidence="1" key="1">
    <citation type="submission" date="2023-11" db="EMBL/GenBank/DDBJ databases">
        <title>Genome assemblies of two species of porcelain crab, Petrolisthes cinctipes and Petrolisthes manimaculis (Anomura: Porcellanidae).</title>
        <authorList>
            <person name="Angst P."/>
        </authorList>
    </citation>
    <scope>NUCLEOTIDE SEQUENCE</scope>
    <source>
        <strain evidence="1">PB745_02</strain>
        <tissue evidence="1">Gill</tissue>
    </source>
</reference>
<organism evidence="1 2">
    <name type="scientific">Petrolisthes manimaculis</name>
    <dbReference type="NCBI Taxonomy" id="1843537"/>
    <lineage>
        <taxon>Eukaryota</taxon>
        <taxon>Metazoa</taxon>
        <taxon>Ecdysozoa</taxon>
        <taxon>Arthropoda</taxon>
        <taxon>Crustacea</taxon>
        <taxon>Multicrustacea</taxon>
        <taxon>Malacostraca</taxon>
        <taxon>Eumalacostraca</taxon>
        <taxon>Eucarida</taxon>
        <taxon>Decapoda</taxon>
        <taxon>Pleocyemata</taxon>
        <taxon>Anomura</taxon>
        <taxon>Galatheoidea</taxon>
        <taxon>Porcellanidae</taxon>
        <taxon>Petrolisthes</taxon>
    </lineage>
</organism>
<proteinExistence type="predicted"/>